<evidence type="ECO:0000256" key="2">
    <source>
        <dbReference type="SAM" id="MobiDB-lite"/>
    </source>
</evidence>
<evidence type="ECO:0000313" key="5">
    <source>
        <dbReference type="Proteomes" id="UP000095767"/>
    </source>
</evidence>
<evidence type="ECO:0000256" key="1">
    <source>
        <dbReference type="PROSITE-ProRule" id="PRU00047"/>
    </source>
</evidence>
<feature type="compositionally biased region" description="Basic and acidic residues" evidence="2">
    <location>
        <begin position="75"/>
        <end position="87"/>
    </location>
</feature>
<sequence>MTRDGVPPAAGAGGGDGPRRCSQCGHHGHNARTCTARPVKLFGVRIGDKPIRKSASMGSLAQLAAAAEGSGGGGEGRDEGYGSDGERLHKKRGAAQVPHEVVKPVAVHSAAPLNVKDLYNMSELSLKGDDASANSGVPASPLPPKPIGRPERQSAFHGKGPAGGSSGGLIPAVK</sequence>
<feature type="compositionally biased region" description="Low complexity" evidence="2">
    <location>
        <begin position="54"/>
        <end position="68"/>
    </location>
</feature>
<name>A0A1E5VG29_9POAL</name>
<evidence type="ECO:0000259" key="3">
    <source>
        <dbReference type="PROSITE" id="PS50158"/>
    </source>
</evidence>
<dbReference type="PROSITE" id="PS50158">
    <property type="entry name" value="ZF_CCHC"/>
    <property type="match status" value="1"/>
</dbReference>
<feature type="region of interest" description="Disordered" evidence="2">
    <location>
        <begin position="1"/>
        <end position="30"/>
    </location>
</feature>
<protein>
    <recommendedName>
        <fullName evidence="3">CCHC-type domain-containing protein</fullName>
    </recommendedName>
</protein>
<proteinExistence type="predicted"/>
<reference evidence="4 5" key="1">
    <citation type="submission" date="2016-09" db="EMBL/GenBank/DDBJ databases">
        <title>The draft genome of Dichanthelium oligosanthes: A C3 panicoid grass species.</title>
        <authorList>
            <person name="Studer A.J."/>
            <person name="Schnable J.C."/>
            <person name="Brutnell T.P."/>
        </authorList>
    </citation>
    <scope>NUCLEOTIDE SEQUENCE [LARGE SCALE GENOMIC DNA]</scope>
    <source>
        <strain evidence="5">cv. Kellogg 1175</strain>
        <tissue evidence="4">Leaf</tissue>
    </source>
</reference>
<feature type="domain" description="CCHC-type" evidence="3">
    <location>
        <begin position="19"/>
        <end position="34"/>
    </location>
</feature>
<accession>A0A1E5VG29</accession>
<dbReference type="InterPro" id="IPR001878">
    <property type="entry name" value="Znf_CCHC"/>
</dbReference>
<keyword evidence="1" id="KW-0862">Zinc</keyword>
<feature type="compositionally biased region" description="Low complexity" evidence="2">
    <location>
        <begin position="1"/>
        <end position="10"/>
    </location>
</feature>
<comment type="caution">
    <text evidence="4">The sequence shown here is derived from an EMBL/GenBank/DDBJ whole genome shotgun (WGS) entry which is preliminary data.</text>
</comment>
<feature type="region of interest" description="Disordered" evidence="2">
    <location>
        <begin position="127"/>
        <end position="174"/>
    </location>
</feature>
<keyword evidence="1" id="KW-0863">Zinc-finger</keyword>
<dbReference type="AlphaFoldDB" id="A0A1E5VG29"/>
<keyword evidence="1" id="KW-0479">Metal-binding</keyword>
<dbReference type="Proteomes" id="UP000095767">
    <property type="component" value="Unassembled WGS sequence"/>
</dbReference>
<dbReference type="EMBL" id="LWDX02040765">
    <property type="protein sequence ID" value="OEL24086.1"/>
    <property type="molecule type" value="Genomic_DNA"/>
</dbReference>
<organism evidence="4 5">
    <name type="scientific">Dichanthelium oligosanthes</name>
    <dbReference type="NCBI Taxonomy" id="888268"/>
    <lineage>
        <taxon>Eukaryota</taxon>
        <taxon>Viridiplantae</taxon>
        <taxon>Streptophyta</taxon>
        <taxon>Embryophyta</taxon>
        <taxon>Tracheophyta</taxon>
        <taxon>Spermatophyta</taxon>
        <taxon>Magnoliopsida</taxon>
        <taxon>Liliopsida</taxon>
        <taxon>Poales</taxon>
        <taxon>Poaceae</taxon>
        <taxon>PACMAD clade</taxon>
        <taxon>Panicoideae</taxon>
        <taxon>Panicodae</taxon>
        <taxon>Paniceae</taxon>
        <taxon>Dichantheliinae</taxon>
        <taxon>Dichanthelium</taxon>
    </lineage>
</organism>
<feature type="region of interest" description="Disordered" evidence="2">
    <location>
        <begin position="53"/>
        <end position="100"/>
    </location>
</feature>
<dbReference type="GO" id="GO:0008270">
    <property type="term" value="F:zinc ion binding"/>
    <property type="evidence" value="ECO:0007669"/>
    <property type="project" value="UniProtKB-KW"/>
</dbReference>
<dbReference type="OrthoDB" id="689545at2759"/>
<gene>
    <name evidence="4" type="ORF">BAE44_0014892</name>
</gene>
<evidence type="ECO:0000313" key="4">
    <source>
        <dbReference type="EMBL" id="OEL24086.1"/>
    </source>
</evidence>
<keyword evidence="5" id="KW-1185">Reference proteome</keyword>
<dbReference type="STRING" id="888268.A0A1E5VG29"/>
<dbReference type="GO" id="GO:0003676">
    <property type="term" value="F:nucleic acid binding"/>
    <property type="evidence" value="ECO:0007669"/>
    <property type="project" value="InterPro"/>
</dbReference>